<name>A0A9D5HJA4_9LILI</name>
<keyword evidence="3" id="KW-1185">Reference proteome</keyword>
<dbReference type="AlphaFoldDB" id="A0A9D5HJA4"/>
<feature type="region of interest" description="Disordered" evidence="1">
    <location>
        <begin position="38"/>
        <end position="117"/>
    </location>
</feature>
<gene>
    <name evidence="2" type="ORF">J5N97_014000</name>
</gene>
<evidence type="ECO:0000313" key="2">
    <source>
        <dbReference type="EMBL" id="KAJ0978526.1"/>
    </source>
</evidence>
<proteinExistence type="predicted"/>
<feature type="compositionally biased region" description="Basic and acidic residues" evidence="1">
    <location>
        <begin position="67"/>
        <end position="80"/>
    </location>
</feature>
<evidence type="ECO:0000256" key="1">
    <source>
        <dbReference type="SAM" id="MobiDB-lite"/>
    </source>
</evidence>
<reference evidence="2" key="1">
    <citation type="submission" date="2021-03" db="EMBL/GenBank/DDBJ databases">
        <authorList>
            <person name="Li Z."/>
            <person name="Yang C."/>
        </authorList>
    </citation>
    <scope>NUCLEOTIDE SEQUENCE</scope>
    <source>
        <strain evidence="2">Dzin_1.0</strain>
        <tissue evidence="2">Leaf</tissue>
    </source>
</reference>
<dbReference type="Proteomes" id="UP001085076">
    <property type="component" value="Miscellaneous, Linkage group lg03"/>
</dbReference>
<comment type="caution">
    <text evidence="2">The sequence shown here is derived from an EMBL/GenBank/DDBJ whole genome shotgun (WGS) entry which is preliminary data.</text>
</comment>
<accession>A0A9D5HJA4</accession>
<protein>
    <submittedName>
        <fullName evidence="2">Uncharacterized protein</fullName>
    </submittedName>
</protein>
<dbReference type="EMBL" id="JAGGNH010000003">
    <property type="protein sequence ID" value="KAJ0978526.1"/>
    <property type="molecule type" value="Genomic_DNA"/>
</dbReference>
<evidence type="ECO:0000313" key="3">
    <source>
        <dbReference type="Proteomes" id="UP001085076"/>
    </source>
</evidence>
<dbReference type="PANTHER" id="PTHR46934:SF12">
    <property type="entry name" value="MYB_SANT-LIKE DOMAIN-CONTAINING PROTEIN"/>
    <property type="match status" value="1"/>
</dbReference>
<reference evidence="2" key="2">
    <citation type="journal article" date="2022" name="Hortic Res">
        <title>The genome of Dioscorea zingiberensis sheds light on the biosynthesis, origin and evolution of the medicinally important diosgenin saponins.</title>
        <authorList>
            <person name="Li Y."/>
            <person name="Tan C."/>
            <person name="Li Z."/>
            <person name="Guo J."/>
            <person name="Li S."/>
            <person name="Chen X."/>
            <person name="Wang C."/>
            <person name="Dai X."/>
            <person name="Yang H."/>
            <person name="Song W."/>
            <person name="Hou L."/>
            <person name="Xu J."/>
            <person name="Tong Z."/>
            <person name="Xu A."/>
            <person name="Yuan X."/>
            <person name="Wang W."/>
            <person name="Yang Q."/>
            <person name="Chen L."/>
            <person name="Sun Z."/>
            <person name="Wang K."/>
            <person name="Pan B."/>
            <person name="Chen J."/>
            <person name="Bao Y."/>
            <person name="Liu F."/>
            <person name="Qi X."/>
            <person name="Gang D.R."/>
            <person name="Wen J."/>
            <person name="Li J."/>
        </authorList>
    </citation>
    <scope>NUCLEOTIDE SEQUENCE</scope>
    <source>
        <strain evidence="2">Dzin_1.0</strain>
    </source>
</reference>
<sequence length="189" mass="21019">MSPAPASPQRTFNKDYKVARDKPFPLYKMIHELAGSSTATGQYASHTGCGEYTNTPVVEVAESTDSSGKHTEEEVDKNKDPVQQASEKGPCKASGSSKRKKVRNSSTTGSKRRSQEQTIEMVDKLMDLSTQRSIIAKELKSKDDSCAYGDCIEVLKSMPDITDEELFIGGKALRSRRDRIWFMKMWPSA</sequence>
<dbReference type="PANTHER" id="PTHR46934">
    <property type="entry name" value="MYB_DNA-BIND_3 DOMAIN-CONTAINING PROTEIN-RELATED"/>
    <property type="match status" value="1"/>
</dbReference>
<organism evidence="2 3">
    <name type="scientific">Dioscorea zingiberensis</name>
    <dbReference type="NCBI Taxonomy" id="325984"/>
    <lineage>
        <taxon>Eukaryota</taxon>
        <taxon>Viridiplantae</taxon>
        <taxon>Streptophyta</taxon>
        <taxon>Embryophyta</taxon>
        <taxon>Tracheophyta</taxon>
        <taxon>Spermatophyta</taxon>
        <taxon>Magnoliopsida</taxon>
        <taxon>Liliopsida</taxon>
        <taxon>Dioscoreales</taxon>
        <taxon>Dioscoreaceae</taxon>
        <taxon>Dioscorea</taxon>
    </lineage>
</organism>